<dbReference type="PANTHER" id="PTHR33064">
    <property type="entry name" value="POL PROTEIN"/>
    <property type="match status" value="1"/>
</dbReference>
<reference evidence="3" key="1">
    <citation type="submission" date="2018-05" db="EMBL/GenBank/DDBJ databases">
        <title>Draft genome of Mucuna pruriens seed.</title>
        <authorList>
            <person name="Nnadi N.E."/>
            <person name="Vos R."/>
            <person name="Hasami M.H."/>
            <person name="Devisetty U.K."/>
            <person name="Aguiy J.C."/>
        </authorList>
    </citation>
    <scope>NUCLEOTIDE SEQUENCE [LARGE SCALE GENOMIC DNA]</scope>
    <source>
        <strain evidence="3">JCA_2017</strain>
    </source>
</reference>
<feature type="domain" description="Reverse transcriptase" evidence="1">
    <location>
        <begin position="75"/>
        <end position="173"/>
    </location>
</feature>
<dbReference type="FunFam" id="3.10.20.370:FF:000001">
    <property type="entry name" value="Retrovirus-related Pol polyprotein from transposon 17.6-like protein"/>
    <property type="match status" value="1"/>
</dbReference>
<dbReference type="Pfam" id="PF17919">
    <property type="entry name" value="RT_RNaseH_2"/>
    <property type="match status" value="1"/>
</dbReference>
<evidence type="ECO:0000259" key="1">
    <source>
        <dbReference type="Pfam" id="PF00078"/>
    </source>
</evidence>
<dbReference type="FunFam" id="3.30.70.270:FF:000020">
    <property type="entry name" value="Transposon Tf2-6 polyprotein-like Protein"/>
    <property type="match status" value="1"/>
</dbReference>
<dbReference type="Gene3D" id="3.30.70.270">
    <property type="match status" value="2"/>
</dbReference>
<dbReference type="OrthoDB" id="10055717at2759"/>
<gene>
    <name evidence="3" type="primary">pol</name>
    <name evidence="3" type="ORF">CR513_34970</name>
</gene>
<accession>A0A371G0J3</accession>
<dbReference type="AlphaFoldDB" id="A0A371G0J3"/>
<dbReference type="InterPro" id="IPR000477">
    <property type="entry name" value="RT_dom"/>
</dbReference>
<dbReference type="Proteomes" id="UP000257109">
    <property type="component" value="Unassembled WGS sequence"/>
</dbReference>
<feature type="domain" description="Reverse transcriptase/retrotransposon-derived protein RNase H-like" evidence="2">
    <location>
        <begin position="239"/>
        <end position="338"/>
    </location>
</feature>
<dbReference type="InterPro" id="IPR043502">
    <property type="entry name" value="DNA/RNA_pol_sf"/>
</dbReference>
<feature type="non-terminal residue" evidence="3">
    <location>
        <position position="1"/>
    </location>
</feature>
<evidence type="ECO:0000313" key="3">
    <source>
        <dbReference type="EMBL" id="RDX84032.1"/>
    </source>
</evidence>
<dbReference type="EMBL" id="QJKJ01007172">
    <property type="protein sequence ID" value="RDX84032.1"/>
    <property type="molecule type" value="Genomic_DNA"/>
</dbReference>
<evidence type="ECO:0000259" key="2">
    <source>
        <dbReference type="Pfam" id="PF17919"/>
    </source>
</evidence>
<dbReference type="SUPFAM" id="SSF56672">
    <property type="entry name" value="DNA/RNA polymerases"/>
    <property type="match status" value="1"/>
</dbReference>
<proteinExistence type="predicted"/>
<keyword evidence="4" id="KW-1185">Reference proteome</keyword>
<dbReference type="InterPro" id="IPR051320">
    <property type="entry name" value="Viral_Replic_Matur_Polypro"/>
</dbReference>
<dbReference type="CDD" id="cd01647">
    <property type="entry name" value="RT_LTR"/>
    <property type="match status" value="1"/>
</dbReference>
<dbReference type="Pfam" id="PF00078">
    <property type="entry name" value="RVT_1"/>
    <property type="match status" value="1"/>
</dbReference>
<dbReference type="InterPro" id="IPR043128">
    <property type="entry name" value="Rev_trsase/Diguanyl_cyclase"/>
</dbReference>
<dbReference type="CDD" id="cd09274">
    <property type="entry name" value="RNase_HI_RT_Ty3"/>
    <property type="match status" value="1"/>
</dbReference>
<dbReference type="InterPro" id="IPR041577">
    <property type="entry name" value="RT_RNaseH_2"/>
</dbReference>
<dbReference type="PANTHER" id="PTHR33064:SF39">
    <property type="match status" value="1"/>
</dbReference>
<sequence>MKKEVTKLLAAGIIYPISDSNWVVPKKFGMIVTKNQHDEMKIEPSNLQRSLPFVIFRSNLGETGREVSLLFPGWIFRHKTTFTCPFSTCAYTRISFGLCNAPSTFKRCMLNIFSNLLEECMEVFMDDFTVYADTFEACLDNLSRVLKRCMDTNLVLNYEKCHFMVTEGIILGHLVSNRGIKVNKAKIDVITSLPKPASVQDVRFFLGHAGFYRQFIRNFSKIALPLSKLLQKDVDFVFDEARVEAFEELKAILTSTPILQAPNWELPFELMCDASNSALGTVLGQRVGTGKPAHVITYESRTMDPAQMNYTNIEKELLTIVFALDKFRAYLLGSKVIVFSDHVTLKYLLKKLDVKPRLIRDKKGADNTVVDHLSCIKGKVDPVPIRDDFPDEQLLLPWFADICNFLVASTFPPRASKYYKEKIQSDIKHYIWDNPYLCIPDSEIDRSSIFAILHLEAATMDPSRRPEKYLNVNSIGPLFSGTRTNLSRPANSVKKPEWP</sequence>
<evidence type="ECO:0000313" key="4">
    <source>
        <dbReference type="Proteomes" id="UP000257109"/>
    </source>
</evidence>
<name>A0A371G0J3_MUCPR</name>
<organism evidence="3 4">
    <name type="scientific">Mucuna pruriens</name>
    <name type="common">Velvet bean</name>
    <name type="synonym">Dolichos pruriens</name>
    <dbReference type="NCBI Taxonomy" id="157652"/>
    <lineage>
        <taxon>Eukaryota</taxon>
        <taxon>Viridiplantae</taxon>
        <taxon>Streptophyta</taxon>
        <taxon>Embryophyta</taxon>
        <taxon>Tracheophyta</taxon>
        <taxon>Spermatophyta</taxon>
        <taxon>Magnoliopsida</taxon>
        <taxon>eudicotyledons</taxon>
        <taxon>Gunneridae</taxon>
        <taxon>Pentapetalae</taxon>
        <taxon>rosids</taxon>
        <taxon>fabids</taxon>
        <taxon>Fabales</taxon>
        <taxon>Fabaceae</taxon>
        <taxon>Papilionoideae</taxon>
        <taxon>50 kb inversion clade</taxon>
        <taxon>NPAAA clade</taxon>
        <taxon>indigoferoid/millettioid clade</taxon>
        <taxon>Phaseoleae</taxon>
        <taxon>Mucuna</taxon>
    </lineage>
</organism>
<comment type="caution">
    <text evidence="3">The sequence shown here is derived from an EMBL/GenBank/DDBJ whole genome shotgun (WGS) entry which is preliminary data.</text>
</comment>
<protein>
    <submittedName>
        <fullName evidence="3">Retrovirus-related Pol polyprotein</fullName>
    </submittedName>
</protein>